<evidence type="ECO:0000256" key="1">
    <source>
        <dbReference type="SAM" id="Phobius"/>
    </source>
</evidence>
<keyword evidence="1" id="KW-1133">Transmembrane helix</keyword>
<gene>
    <name evidence="2" type="ORF">MNBD_BACTEROID01-416</name>
</gene>
<dbReference type="EMBL" id="UOEP01000055">
    <property type="protein sequence ID" value="VAW15896.1"/>
    <property type="molecule type" value="Genomic_DNA"/>
</dbReference>
<dbReference type="AlphaFoldDB" id="A0A3B0U8Y4"/>
<keyword evidence="1" id="KW-0812">Transmembrane</keyword>
<sequence length="160" mass="18116">MDNWEEQIKEAIHSKLEGIKDRDLRFFRVEEFIRNVGRTGKFSNNCPVCNSNKTEISAIIEKIGEAVKVPGQSRREYSRFISRLSGHITKEHHFYPPYHFTYLFSFIGLAAGLITGLLGSMLFPSTGWTILVVGFIAGLLAGQVLGNKKDHIIRNEGMLM</sequence>
<reference evidence="2" key="1">
    <citation type="submission" date="2018-06" db="EMBL/GenBank/DDBJ databases">
        <authorList>
            <person name="Zhirakovskaya E."/>
        </authorList>
    </citation>
    <scope>NUCLEOTIDE SEQUENCE</scope>
</reference>
<keyword evidence="1" id="KW-0472">Membrane</keyword>
<feature type="transmembrane region" description="Helical" evidence="1">
    <location>
        <begin position="100"/>
        <end position="122"/>
    </location>
</feature>
<protein>
    <submittedName>
        <fullName evidence="2">Uncharacterized protein</fullName>
    </submittedName>
</protein>
<accession>A0A3B0U8Y4</accession>
<feature type="transmembrane region" description="Helical" evidence="1">
    <location>
        <begin position="128"/>
        <end position="146"/>
    </location>
</feature>
<name>A0A3B0U8Y4_9ZZZZ</name>
<evidence type="ECO:0000313" key="2">
    <source>
        <dbReference type="EMBL" id="VAW15896.1"/>
    </source>
</evidence>
<organism evidence="2">
    <name type="scientific">hydrothermal vent metagenome</name>
    <dbReference type="NCBI Taxonomy" id="652676"/>
    <lineage>
        <taxon>unclassified sequences</taxon>
        <taxon>metagenomes</taxon>
        <taxon>ecological metagenomes</taxon>
    </lineage>
</organism>
<proteinExistence type="predicted"/>